<dbReference type="Gene3D" id="3.90.550.10">
    <property type="entry name" value="Spore Coat Polysaccharide Biosynthesis Protein SpsA, Chain A"/>
    <property type="match status" value="1"/>
</dbReference>
<accession>A0A1R4A7H6</accession>
<sequence>MLEEKLPIISVIITLYNRTQFVREAIESVIKQTLNKDLYEIILVSNIPLDTSAYGENLKFSLIPDEQIGKKYLRGLELSQGKIITFLDDDDLFYETRLEKIVNFYKKNSGTIYYHNSFSFISADGKDVKTTFKKHSQKFSQGNRPMVIRNDGKLKKLVKAKKISADFNMSSIAVSRELIIQNSNLLFSSNKTPDIYLFLEAIHQRATIYLDPEKLTKYRLRTETQPKLFTETIKPGHVQLDVRDEIVSIASKSGDKLFLKYSYFERYDYLAFSELKKFKNSRNRNRKKVIDNMKKLPLTKVYLIPYFFKYIFFYIILFIYPEWVKHINI</sequence>
<reference evidence="4" key="1">
    <citation type="submission" date="2016-06" db="EMBL/GenBank/DDBJ databases">
        <authorList>
            <person name="Toshchakov V.S."/>
        </authorList>
    </citation>
    <scope>NUCLEOTIDE SEQUENCE [LARGE SCALE GENOMIC DNA]</scope>
    <source>
        <strain>PM4 (JCM 30641</strain>
        <strain evidence="4">\VKM B-2940)</strain>
    </source>
</reference>
<feature type="transmembrane region" description="Helical" evidence="1">
    <location>
        <begin position="301"/>
        <end position="320"/>
    </location>
</feature>
<dbReference type="CDD" id="cd00761">
    <property type="entry name" value="Glyco_tranf_GTA_type"/>
    <property type="match status" value="1"/>
</dbReference>
<organism evidence="3 4">
    <name type="scientific">Cuniculiplasma divulgatum</name>
    <dbReference type="NCBI Taxonomy" id="1673428"/>
    <lineage>
        <taxon>Archaea</taxon>
        <taxon>Methanobacteriati</taxon>
        <taxon>Thermoplasmatota</taxon>
        <taxon>Thermoplasmata</taxon>
        <taxon>Thermoplasmatales</taxon>
        <taxon>Cuniculiplasmataceae</taxon>
        <taxon>Cuniculiplasma</taxon>
    </lineage>
</organism>
<keyword evidence="1" id="KW-0812">Transmembrane</keyword>
<dbReference type="KEGG" id="cdiv:CPM_1107"/>
<proteinExistence type="predicted"/>
<dbReference type="GO" id="GO:0016758">
    <property type="term" value="F:hexosyltransferase activity"/>
    <property type="evidence" value="ECO:0007669"/>
    <property type="project" value="UniProtKB-ARBA"/>
</dbReference>
<dbReference type="Proteomes" id="UP000187822">
    <property type="component" value="Chromosome I"/>
</dbReference>
<name>A0A1R4A7H6_9ARCH</name>
<dbReference type="SUPFAM" id="SSF53448">
    <property type="entry name" value="Nucleotide-diphospho-sugar transferases"/>
    <property type="match status" value="1"/>
</dbReference>
<evidence type="ECO:0000313" key="4">
    <source>
        <dbReference type="Proteomes" id="UP000187822"/>
    </source>
</evidence>
<dbReference type="AlphaFoldDB" id="A0A1R4A7H6"/>
<evidence type="ECO:0000313" key="3">
    <source>
        <dbReference type="EMBL" id="SJK84918.1"/>
    </source>
</evidence>
<keyword evidence="3" id="KW-0808">Transferase</keyword>
<gene>
    <name evidence="3" type="ORF">CPM_1107</name>
</gene>
<dbReference type="PANTHER" id="PTHR22916:SF3">
    <property type="entry name" value="UDP-GLCNAC:BETAGAL BETA-1,3-N-ACETYLGLUCOSAMINYLTRANSFERASE-LIKE PROTEIN 1"/>
    <property type="match status" value="1"/>
</dbReference>
<dbReference type="Pfam" id="PF00535">
    <property type="entry name" value="Glycos_transf_2"/>
    <property type="match status" value="1"/>
</dbReference>
<dbReference type="InterPro" id="IPR001173">
    <property type="entry name" value="Glyco_trans_2-like"/>
</dbReference>
<keyword evidence="1" id="KW-0472">Membrane</keyword>
<dbReference type="EMBL" id="LT719092">
    <property type="protein sequence ID" value="SJK84918.1"/>
    <property type="molecule type" value="Genomic_DNA"/>
</dbReference>
<dbReference type="PANTHER" id="PTHR22916">
    <property type="entry name" value="GLYCOSYLTRANSFERASE"/>
    <property type="match status" value="1"/>
</dbReference>
<keyword evidence="1" id="KW-1133">Transmembrane helix</keyword>
<feature type="domain" description="Glycosyltransferase 2-like" evidence="2">
    <location>
        <begin position="10"/>
        <end position="133"/>
    </location>
</feature>
<evidence type="ECO:0000259" key="2">
    <source>
        <dbReference type="Pfam" id="PF00535"/>
    </source>
</evidence>
<evidence type="ECO:0000256" key="1">
    <source>
        <dbReference type="SAM" id="Phobius"/>
    </source>
</evidence>
<keyword evidence="4" id="KW-1185">Reference proteome</keyword>
<dbReference type="InterPro" id="IPR029044">
    <property type="entry name" value="Nucleotide-diphossugar_trans"/>
</dbReference>
<protein>
    <submittedName>
        <fullName evidence="3">Glycosyltransferase</fullName>
    </submittedName>
</protein>